<organism evidence="2 3">
    <name type="scientific">Aplysia californica</name>
    <name type="common">California sea hare</name>
    <dbReference type="NCBI Taxonomy" id="6500"/>
    <lineage>
        <taxon>Eukaryota</taxon>
        <taxon>Metazoa</taxon>
        <taxon>Spiralia</taxon>
        <taxon>Lophotrochozoa</taxon>
        <taxon>Mollusca</taxon>
        <taxon>Gastropoda</taxon>
        <taxon>Heterobranchia</taxon>
        <taxon>Euthyneura</taxon>
        <taxon>Tectipleura</taxon>
        <taxon>Aplysiida</taxon>
        <taxon>Aplysioidea</taxon>
        <taxon>Aplysiidae</taxon>
        <taxon>Aplysia</taxon>
    </lineage>
</organism>
<dbReference type="RefSeq" id="XP_012939719.1">
    <property type="nucleotide sequence ID" value="XM_013084265.2"/>
</dbReference>
<sequence>MELTSALSPGAGVVSVSVPAPDSGPQAESWTETAAFLLDRANVLHFSMVITGVNWTDRNLSAVLHTDGQPLHAPVHLAPLTARTNTYVAKGHLPLYGQTDLIMSLSGPGLSQLQVMEGGGGGGGGQGGGGGDPLISQTLPPLTRGKCLHSKIQVVGSGKSYWSPESAPLDSLYAVVSDHLKFVYDNNTSLYLFDSQEDWESCQFHRAQQLVPLDEVKGQGFFFKTLNRTGPFYFADSFSCNSSQPLRLVVYVADGVHLVKDQAHDEWCRRSVYQAWIHQQLEGWSEPAVSGPILIGLVVGLTTAGVFLAWHSIQAKKAPLSFPGSADNAFVRF</sequence>
<dbReference type="Proteomes" id="UP000694888">
    <property type="component" value="Unplaced"/>
</dbReference>
<evidence type="ECO:0000256" key="1">
    <source>
        <dbReference type="SAM" id="Phobius"/>
    </source>
</evidence>
<name>A0ABM1A2V4_APLCA</name>
<evidence type="ECO:0000313" key="3">
    <source>
        <dbReference type="RefSeq" id="XP_012939719.1"/>
    </source>
</evidence>
<dbReference type="GeneID" id="106012173"/>
<gene>
    <name evidence="3" type="primary">LOC106012173</name>
</gene>
<keyword evidence="2" id="KW-1185">Reference proteome</keyword>
<proteinExistence type="predicted"/>
<dbReference type="InterPro" id="IPR008972">
    <property type="entry name" value="Cupredoxin"/>
</dbReference>
<keyword evidence="1" id="KW-0812">Transmembrane</keyword>
<feature type="transmembrane region" description="Helical" evidence="1">
    <location>
        <begin position="289"/>
        <end position="310"/>
    </location>
</feature>
<accession>A0ABM1A2V4</accession>
<evidence type="ECO:0000313" key="2">
    <source>
        <dbReference type="Proteomes" id="UP000694888"/>
    </source>
</evidence>
<keyword evidence="1" id="KW-0472">Membrane</keyword>
<protein>
    <submittedName>
        <fullName evidence="3">Uncharacterized protein LOC106012173</fullName>
    </submittedName>
</protein>
<reference evidence="3" key="1">
    <citation type="submission" date="2025-08" db="UniProtKB">
        <authorList>
            <consortium name="RefSeq"/>
        </authorList>
    </citation>
    <scope>IDENTIFICATION</scope>
</reference>
<dbReference type="Gene3D" id="2.60.40.420">
    <property type="entry name" value="Cupredoxins - blue copper proteins"/>
    <property type="match status" value="1"/>
</dbReference>
<keyword evidence="1" id="KW-1133">Transmembrane helix</keyword>
<dbReference type="SUPFAM" id="SSF49503">
    <property type="entry name" value="Cupredoxins"/>
    <property type="match status" value="1"/>
</dbReference>